<evidence type="ECO:0000313" key="5">
    <source>
        <dbReference type="EMBL" id="ORA25957.1"/>
    </source>
</evidence>
<feature type="domain" description="HTH tetR-type" evidence="4">
    <location>
        <begin position="19"/>
        <end position="79"/>
    </location>
</feature>
<dbReference type="Pfam" id="PF00440">
    <property type="entry name" value="TetR_N"/>
    <property type="match status" value="1"/>
</dbReference>
<feature type="DNA-binding region" description="H-T-H motif" evidence="2">
    <location>
        <begin position="42"/>
        <end position="61"/>
    </location>
</feature>
<name>A0A1X0A7B2_MYCAN</name>
<evidence type="ECO:0000256" key="3">
    <source>
        <dbReference type="SAM" id="MobiDB-lite"/>
    </source>
</evidence>
<gene>
    <name evidence="5" type="ORF">BST12_01705</name>
</gene>
<dbReference type="PROSITE" id="PS50977">
    <property type="entry name" value="HTH_TETR_2"/>
    <property type="match status" value="1"/>
</dbReference>
<feature type="region of interest" description="Disordered" evidence="3">
    <location>
        <begin position="1"/>
        <end position="21"/>
    </location>
</feature>
<evidence type="ECO:0000259" key="4">
    <source>
        <dbReference type="PROSITE" id="PS50977"/>
    </source>
</evidence>
<dbReference type="OrthoDB" id="2356263at2"/>
<dbReference type="InterPro" id="IPR009057">
    <property type="entry name" value="Homeodomain-like_sf"/>
</dbReference>
<keyword evidence="1 2" id="KW-0238">DNA-binding</keyword>
<keyword evidence="6" id="KW-1185">Reference proteome</keyword>
<proteinExistence type="predicted"/>
<evidence type="ECO:0000313" key="6">
    <source>
        <dbReference type="Proteomes" id="UP000192284"/>
    </source>
</evidence>
<dbReference type="RefSeq" id="WP_083111275.1">
    <property type="nucleotide sequence ID" value="NZ_JACKTS010000014.1"/>
</dbReference>
<dbReference type="GO" id="GO:0000976">
    <property type="term" value="F:transcription cis-regulatory region binding"/>
    <property type="evidence" value="ECO:0007669"/>
    <property type="project" value="TreeGrafter"/>
</dbReference>
<dbReference type="InterPro" id="IPR050109">
    <property type="entry name" value="HTH-type_TetR-like_transc_reg"/>
</dbReference>
<dbReference type="GO" id="GO:0003700">
    <property type="term" value="F:DNA-binding transcription factor activity"/>
    <property type="evidence" value="ECO:0007669"/>
    <property type="project" value="TreeGrafter"/>
</dbReference>
<evidence type="ECO:0000256" key="2">
    <source>
        <dbReference type="PROSITE-ProRule" id="PRU00335"/>
    </source>
</evidence>
<dbReference type="PANTHER" id="PTHR30055:SF226">
    <property type="entry name" value="HTH-TYPE TRANSCRIPTIONAL REGULATOR PKSA"/>
    <property type="match status" value="1"/>
</dbReference>
<evidence type="ECO:0000256" key="1">
    <source>
        <dbReference type="ARBA" id="ARBA00023125"/>
    </source>
</evidence>
<dbReference type="InterPro" id="IPR001647">
    <property type="entry name" value="HTH_TetR"/>
</dbReference>
<sequence length="213" mass="22539">MSRRVAPTRPAHGNQARAERTRGHAIDVTVDIVLSEGIAAATGRHIAEAAGVTWGVIQYHFGDREGLLMAVVDQGFGELQDALRSLPPATRETKTKDRVAAVVAAAWQAMSSPTARAATEILIGTRATRGTAANEHLKQLAKTFSILGRAVDRDLSPTQGAAIGEHLLTTLRGMIANQLVMSSPVDTAKARHVLVEILSGYIDGHHATDEGGS</sequence>
<dbReference type="Proteomes" id="UP000192284">
    <property type="component" value="Unassembled WGS sequence"/>
</dbReference>
<protein>
    <recommendedName>
        <fullName evidence="4">HTH tetR-type domain-containing protein</fullName>
    </recommendedName>
</protein>
<comment type="caution">
    <text evidence="5">The sequence shown here is derived from an EMBL/GenBank/DDBJ whole genome shotgun (WGS) entry which is preliminary data.</text>
</comment>
<dbReference type="PANTHER" id="PTHR30055">
    <property type="entry name" value="HTH-TYPE TRANSCRIPTIONAL REGULATOR RUTR"/>
    <property type="match status" value="1"/>
</dbReference>
<reference evidence="5 6" key="1">
    <citation type="submission" date="2017-02" db="EMBL/GenBank/DDBJ databases">
        <title>The new phylogeny of genus Mycobacterium.</title>
        <authorList>
            <person name="Tortoli E."/>
            <person name="Trovato A."/>
            <person name="Cirillo D.M."/>
        </authorList>
    </citation>
    <scope>NUCLEOTIDE SEQUENCE [LARGE SCALE GENOMIC DNA]</scope>
    <source>
        <strain evidence="5 6">DSM 45057</strain>
    </source>
</reference>
<accession>A0A1X0A7B2</accession>
<dbReference type="EMBL" id="MVHE01000002">
    <property type="protein sequence ID" value="ORA25957.1"/>
    <property type="molecule type" value="Genomic_DNA"/>
</dbReference>
<dbReference type="AlphaFoldDB" id="A0A1X0A7B2"/>
<dbReference type="Gene3D" id="1.10.357.10">
    <property type="entry name" value="Tetracycline Repressor, domain 2"/>
    <property type="match status" value="1"/>
</dbReference>
<organism evidence="5 6">
    <name type="scientific">Mycobacterium angelicum</name>
    <dbReference type="NCBI Taxonomy" id="470074"/>
    <lineage>
        <taxon>Bacteria</taxon>
        <taxon>Bacillati</taxon>
        <taxon>Actinomycetota</taxon>
        <taxon>Actinomycetes</taxon>
        <taxon>Mycobacteriales</taxon>
        <taxon>Mycobacteriaceae</taxon>
        <taxon>Mycobacterium</taxon>
    </lineage>
</organism>
<dbReference type="SUPFAM" id="SSF46689">
    <property type="entry name" value="Homeodomain-like"/>
    <property type="match status" value="1"/>
</dbReference>